<dbReference type="EMBL" id="JACGWO010000005">
    <property type="protein sequence ID" value="KAK4426683.1"/>
    <property type="molecule type" value="Genomic_DNA"/>
</dbReference>
<feature type="region of interest" description="Disordered" evidence="2">
    <location>
        <begin position="184"/>
        <end position="219"/>
    </location>
</feature>
<keyword evidence="1" id="KW-0175">Coiled coil</keyword>
<gene>
    <name evidence="3" type="ORF">Salat_1437000</name>
</gene>
<dbReference type="AlphaFoldDB" id="A0AAE1YAL4"/>
<feature type="region of interest" description="Disordered" evidence="2">
    <location>
        <begin position="1"/>
        <end position="43"/>
    </location>
</feature>
<reference evidence="3" key="1">
    <citation type="submission" date="2020-06" db="EMBL/GenBank/DDBJ databases">
        <authorList>
            <person name="Li T."/>
            <person name="Hu X."/>
            <person name="Zhang T."/>
            <person name="Song X."/>
            <person name="Zhang H."/>
            <person name="Dai N."/>
            <person name="Sheng W."/>
            <person name="Hou X."/>
            <person name="Wei L."/>
        </authorList>
    </citation>
    <scope>NUCLEOTIDE SEQUENCE</scope>
    <source>
        <strain evidence="3">3651</strain>
        <tissue evidence="3">Leaf</tissue>
    </source>
</reference>
<accession>A0AAE1YAL4</accession>
<evidence type="ECO:0000256" key="1">
    <source>
        <dbReference type="SAM" id="Coils"/>
    </source>
</evidence>
<dbReference type="Proteomes" id="UP001293254">
    <property type="component" value="Unassembled WGS sequence"/>
</dbReference>
<comment type="caution">
    <text evidence="3">The sequence shown here is derived from an EMBL/GenBank/DDBJ whole genome shotgun (WGS) entry which is preliminary data.</text>
</comment>
<evidence type="ECO:0000313" key="4">
    <source>
        <dbReference type="Proteomes" id="UP001293254"/>
    </source>
</evidence>
<feature type="compositionally biased region" description="Low complexity" evidence="2">
    <location>
        <begin position="1"/>
        <end position="29"/>
    </location>
</feature>
<evidence type="ECO:0000256" key="2">
    <source>
        <dbReference type="SAM" id="MobiDB-lite"/>
    </source>
</evidence>
<evidence type="ECO:0000313" key="3">
    <source>
        <dbReference type="EMBL" id="KAK4426683.1"/>
    </source>
</evidence>
<proteinExistence type="predicted"/>
<feature type="compositionally biased region" description="Low complexity" evidence="2">
    <location>
        <begin position="249"/>
        <end position="261"/>
    </location>
</feature>
<name>A0AAE1YAL4_9LAMI</name>
<protein>
    <submittedName>
        <fullName evidence="3">Uncharacterized protein</fullName>
    </submittedName>
</protein>
<reference evidence="3" key="2">
    <citation type="journal article" date="2024" name="Plant">
        <title>Genomic evolution and insights into agronomic trait innovations of Sesamum species.</title>
        <authorList>
            <person name="Miao H."/>
            <person name="Wang L."/>
            <person name="Qu L."/>
            <person name="Liu H."/>
            <person name="Sun Y."/>
            <person name="Le M."/>
            <person name="Wang Q."/>
            <person name="Wei S."/>
            <person name="Zheng Y."/>
            <person name="Lin W."/>
            <person name="Duan Y."/>
            <person name="Cao H."/>
            <person name="Xiong S."/>
            <person name="Wang X."/>
            <person name="Wei L."/>
            <person name="Li C."/>
            <person name="Ma Q."/>
            <person name="Ju M."/>
            <person name="Zhao R."/>
            <person name="Li G."/>
            <person name="Mu C."/>
            <person name="Tian Q."/>
            <person name="Mei H."/>
            <person name="Zhang T."/>
            <person name="Gao T."/>
            <person name="Zhang H."/>
        </authorList>
    </citation>
    <scope>NUCLEOTIDE SEQUENCE</scope>
    <source>
        <strain evidence="3">3651</strain>
    </source>
</reference>
<feature type="region of interest" description="Disordered" evidence="2">
    <location>
        <begin position="240"/>
        <end position="329"/>
    </location>
</feature>
<feature type="compositionally biased region" description="Basic and acidic residues" evidence="2">
    <location>
        <begin position="300"/>
        <end position="309"/>
    </location>
</feature>
<organism evidence="3 4">
    <name type="scientific">Sesamum alatum</name>
    <dbReference type="NCBI Taxonomy" id="300844"/>
    <lineage>
        <taxon>Eukaryota</taxon>
        <taxon>Viridiplantae</taxon>
        <taxon>Streptophyta</taxon>
        <taxon>Embryophyta</taxon>
        <taxon>Tracheophyta</taxon>
        <taxon>Spermatophyta</taxon>
        <taxon>Magnoliopsida</taxon>
        <taxon>eudicotyledons</taxon>
        <taxon>Gunneridae</taxon>
        <taxon>Pentapetalae</taxon>
        <taxon>asterids</taxon>
        <taxon>lamiids</taxon>
        <taxon>Lamiales</taxon>
        <taxon>Pedaliaceae</taxon>
        <taxon>Sesamum</taxon>
    </lineage>
</organism>
<sequence length="511" mass="56524">MSSKSSESSGSSNSGYNKSDSSSSSESSSPMAKGDAPSVETSATPGISCIKYKDLPKIHREYHIPEAIYPTHPHQRPIYAPPSTQLPHCASFSLRRWLRFPIDPHIATLINHLRRKYINARRNIRFVGNLPSSAGSWKDKLLFVRAPTDRPWNVSTECPLLARLSPASIRSNRTLAHTAGVEVDLEPEDVPPTPHADAPARDLPFTVDESHPPLEVVRSPSPAVDVAPLRESIPALWVPEGELPRRKPSGSQSSRSSMRSRQNNPAPSACVGSPINTLPRRSQKGSRATEPPEVSSPKRCRGDKGKRVADPNIRVSGDDKEVVGGGSSKPQSPVFMDVDAFSHLSRGPLIVFQNKPGETSFEMYKVCILPKDQIALANLHHARLEMLGAHVNHQLVEVLHAMSLQCSYWRYDRDDLQAWIQYIEDTNENLKVEVNDAKARQSEAEDRIKELESEKAQAEKRASDALRANEALRSKVRSLRSEVEALKAHETKAFDSGVAQGKSEYIYSAEI</sequence>
<keyword evidence="4" id="KW-1185">Reference proteome</keyword>
<feature type="coiled-coil region" evidence="1">
    <location>
        <begin position="420"/>
        <end position="489"/>
    </location>
</feature>